<comment type="function">
    <text evidence="1">General (non sugar-specific) component of the phosphoenolpyruvate-dependent sugar phosphotransferase system (sugar PTS). This major carbohydrate active-transport system catalyzes the phosphorylation of incoming sugar substrates concomitantly with their translocation across the cell membrane. The phosphoryl group from phosphoenolpyruvate (PEP) is transferred to the phosphoryl carrier protein HPr by enzyme I. Phospho-HPr then transfers it to the PTS EIIA domain.</text>
</comment>
<dbReference type="NCBIfam" id="TIGR01003">
    <property type="entry name" value="PTS_HPr_family"/>
    <property type="match status" value="1"/>
</dbReference>
<reference evidence="7 8" key="1">
    <citation type="submission" date="2016-10" db="EMBL/GenBank/DDBJ databases">
        <authorList>
            <person name="de Groot N.N."/>
        </authorList>
    </citation>
    <scope>NUCLEOTIDE SEQUENCE [LARGE SCALE GENOMIC DNA]</scope>
    <source>
        <strain evidence="7 8">StLB037</strain>
    </source>
</reference>
<dbReference type="SUPFAM" id="SSF55594">
    <property type="entry name" value="HPr-like"/>
    <property type="match status" value="1"/>
</dbReference>
<dbReference type="PANTHER" id="PTHR33705:SF2">
    <property type="entry name" value="PHOSPHOCARRIER PROTEIN NPR"/>
    <property type="match status" value="1"/>
</dbReference>
<dbReference type="GO" id="GO:0005737">
    <property type="term" value="C:cytoplasm"/>
    <property type="evidence" value="ECO:0007669"/>
    <property type="project" value="UniProtKB-SubCell"/>
</dbReference>
<dbReference type="InterPro" id="IPR050399">
    <property type="entry name" value="HPr"/>
</dbReference>
<dbReference type="PROSITE" id="PS51350">
    <property type="entry name" value="PTS_HPR_DOM"/>
    <property type="match status" value="1"/>
</dbReference>
<dbReference type="PRINTS" id="PR00107">
    <property type="entry name" value="PHOSPHOCPHPR"/>
</dbReference>
<dbReference type="PROSITE" id="PS00369">
    <property type="entry name" value="PTS_HPR_HIS"/>
    <property type="match status" value="1"/>
</dbReference>
<dbReference type="InterPro" id="IPR001020">
    <property type="entry name" value="PTS_HPr_His_P_site"/>
</dbReference>
<dbReference type="Proteomes" id="UP000186456">
    <property type="component" value="Unassembled WGS sequence"/>
</dbReference>
<proteinExistence type="predicted"/>
<dbReference type="AlphaFoldDB" id="A0A1H0MR46"/>
<dbReference type="Gene3D" id="3.30.1340.10">
    <property type="entry name" value="HPr-like"/>
    <property type="match status" value="1"/>
</dbReference>
<name>A0A1H0MR46_MICTS</name>
<dbReference type="Pfam" id="PF00381">
    <property type="entry name" value="PTS-HPr"/>
    <property type="match status" value="1"/>
</dbReference>
<organism evidence="7 8">
    <name type="scientific">Microbacterium testaceum (strain StLB037)</name>
    <dbReference type="NCBI Taxonomy" id="979556"/>
    <lineage>
        <taxon>Bacteria</taxon>
        <taxon>Bacillati</taxon>
        <taxon>Actinomycetota</taxon>
        <taxon>Actinomycetes</taxon>
        <taxon>Micrococcales</taxon>
        <taxon>Microbacteriaceae</taxon>
        <taxon>Microbacterium</taxon>
    </lineage>
</organism>
<dbReference type="GO" id="GO:0009401">
    <property type="term" value="P:phosphoenolpyruvate-dependent sugar phosphotransferase system"/>
    <property type="evidence" value="ECO:0007669"/>
    <property type="project" value="UniProtKB-KW"/>
</dbReference>
<evidence type="ECO:0000256" key="3">
    <source>
        <dbReference type="ARBA" id="ARBA00020422"/>
    </source>
</evidence>
<evidence type="ECO:0000256" key="1">
    <source>
        <dbReference type="ARBA" id="ARBA00003681"/>
    </source>
</evidence>
<dbReference type="InterPro" id="IPR035895">
    <property type="entry name" value="HPr-like_sf"/>
</dbReference>
<keyword evidence="5" id="KW-0598">Phosphotransferase system</keyword>
<comment type="subcellular location">
    <subcellularLocation>
        <location evidence="2">Cytoplasm</location>
    </subcellularLocation>
</comment>
<sequence>MAQRTAVFGSSSGLHSRPAATLARAAAASKHTVTLAAGDTSVDARSILALLQLGVKTGDEVALEVDGPEADRVADELQALLEQDLDAA</sequence>
<dbReference type="InterPro" id="IPR002114">
    <property type="entry name" value="PTS_HPr_Ser_P_site"/>
</dbReference>
<dbReference type="EMBL" id="FNJN01000002">
    <property type="protein sequence ID" value="SDO82765.1"/>
    <property type="molecule type" value="Genomic_DNA"/>
</dbReference>
<evidence type="ECO:0000256" key="2">
    <source>
        <dbReference type="ARBA" id="ARBA00004496"/>
    </source>
</evidence>
<dbReference type="CDD" id="cd00367">
    <property type="entry name" value="PTS-HPr_like"/>
    <property type="match status" value="1"/>
</dbReference>
<evidence type="ECO:0000259" key="6">
    <source>
        <dbReference type="PROSITE" id="PS51350"/>
    </source>
</evidence>
<dbReference type="RefSeq" id="WP_056224536.1">
    <property type="nucleotide sequence ID" value="NZ_FNJN01000002.1"/>
</dbReference>
<protein>
    <recommendedName>
        <fullName evidence="3">Phosphocarrier protein HPr</fullName>
    </recommendedName>
</protein>
<keyword evidence="4" id="KW-0963">Cytoplasm</keyword>
<dbReference type="InterPro" id="IPR000032">
    <property type="entry name" value="HPr-like"/>
</dbReference>
<evidence type="ECO:0000256" key="4">
    <source>
        <dbReference type="ARBA" id="ARBA00022490"/>
    </source>
</evidence>
<dbReference type="PROSITE" id="PS00589">
    <property type="entry name" value="PTS_HPR_SER"/>
    <property type="match status" value="1"/>
</dbReference>
<evidence type="ECO:0000313" key="8">
    <source>
        <dbReference type="Proteomes" id="UP000186456"/>
    </source>
</evidence>
<gene>
    <name evidence="7" type="ORF">SAMN04487788_1106</name>
</gene>
<evidence type="ECO:0000256" key="5">
    <source>
        <dbReference type="ARBA" id="ARBA00022683"/>
    </source>
</evidence>
<accession>A0A1H0MR46</accession>
<dbReference type="PANTHER" id="PTHR33705">
    <property type="entry name" value="PHOSPHOCARRIER PROTEIN HPR"/>
    <property type="match status" value="1"/>
</dbReference>
<evidence type="ECO:0000313" key="7">
    <source>
        <dbReference type="EMBL" id="SDO82765.1"/>
    </source>
</evidence>
<feature type="domain" description="HPr" evidence="6">
    <location>
        <begin position="1"/>
        <end position="88"/>
    </location>
</feature>